<evidence type="ECO:0008006" key="3">
    <source>
        <dbReference type="Google" id="ProtNLM"/>
    </source>
</evidence>
<protein>
    <recommendedName>
        <fullName evidence="3">Reverse transcriptase zinc-binding domain</fullName>
    </recommendedName>
</protein>
<reference evidence="1 2" key="1">
    <citation type="journal article" date="2017" name="Mol. Plant">
        <title>The Genome of Medicinal Plant Macleaya cordata Provides New Insights into Benzylisoquinoline Alkaloids Metabolism.</title>
        <authorList>
            <person name="Liu X."/>
            <person name="Liu Y."/>
            <person name="Huang P."/>
            <person name="Ma Y."/>
            <person name="Qing Z."/>
            <person name="Tang Q."/>
            <person name="Cao H."/>
            <person name="Cheng P."/>
            <person name="Zheng Y."/>
            <person name="Yuan Z."/>
            <person name="Zhou Y."/>
            <person name="Liu J."/>
            <person name="Tang Z."/>
            <person name="Zhuo Y."/>
            <person name="Zhang Y."/>
            <person name="Yu L."/>
            <person name="Huang J."/>
            <person name="Yang P."/>
            <person name="Peng Q."/>
            <person name="Zhang J."/>
            <person name="Jiang W."/>
            <person name="Zhang Z."/>
            <person name="Lin K."/>
            <person name="Ro D.K."/>
            <person name="Chen X."/>
            <person name="Xiong X."/>
            <person name="Shang Y."/>
            <person name="Huang S."/>
            <person name="Zeng J."/>
        </authorList>
    </citation>
    <scope>NUCLEOTIDE SEQUENCE [LARGE SCALE GENOMIC DNA]</scope>
    <source>
        <strain evidence="2">cv. BLH2017</strain>
        <tissue evidence="1">Root</tissue>
    </source>
</reference>
<dbReference type="Proteomes" id="UP000195402">
    <property type="component" value="Unassembled WGS sequence"/>
</dbReference>
<keyword evidence="2" id="KW-1185">Reference proteome</keyword>
<dbReference type="EMBL" id="MVGT01000386">
    <property type="protein sequence ID" value="OVA18844.1"/>
    <property type="molecule type" value="Genomic_DNA"/>
</dbReference>
<dbReference type="AlphaFoldDB" id="A0A200R7Y4"/>
<gene>
    <name evidence="1" type="ORF">BVC80_8805g5</name>
</gene>
<accession>A0A200R7Y4</accession>
<evidence type="ECO:0000313" key="1">
    <source>
        <dbReference type="EMBL" id="OVA18844.1"/>
    </source>
</evidence>
<dbReference type="InParanoid" id="A0A200R7Y4"/>
<comment type="caution">
    <text evidence="1">The sequence shown here is derived from an EMBL/GenBank/DDBJ whole genome shotgun (WGS) entry which is preliminary data.</text>
</comment>
<evidence type="ECO:0000313" key="2">
    <source>
        <dbReference type="Proteomes" id="UP000195402"/>
    </source>
</evidence>
<dbReference type="OMA" id="WRHISAC"/>
<organism evidence="1 2">
    <name type="scientific">Macleaya cordata</name>
    <name type="common">Five-seeded plume-poppy</name>
    <name type="synonym">Bocconia cordata</name>
    <dbReference type="NCBI Taxonomy" id="56857"/>
    <lineage>
        <taxon>Eukaryota</taxon>
        <taxon>Viridiplantae</taxon>
        <taxon>Streptophyta</taxon>
        <taxon>Embryophyta</taxon>
        <taxon>Tracheophyta</taxon>
        <taxon>Spermatophyta</taxon>
        <taxon>Magnoliopsida</taxon>
        <taxon>Ranunculales</taxon>
        <taxon>Papaveraceae</taxon>
        <taxon>Papaveroideae</taxon>
        <taxon>Macleaya</taxon>
    </lineage>
</organism>
<sequence>MRTFLWSKKGTSKGYHLIKWSQLYTSMDKGRLGIKQVQHMNTALLAKWGWRFSKEKTQLWFLIIEEKYGPSPTSWFPKATQSTYGHSCWRHISACIQTIRNLYSFMIHSSSKISFWYDIWQGSKPLKAIALALFKLSTAQSGSIADFIVQSTHGKD</sequence>
<name>A0A200R7Y4_MACCD</name>
<proteinExistence type="predicted"/>
<dbReference type="OrthoDB" id="1743609at2759"/>